<protein>
    <submittedName>
        <fullName evidence="1">Uncharacterized protein</fullName>
    </submittedName>
</protein>
<gene>
    <name evidence="1" type="ORF">CI610_03537</name>
</gene>
<comment type="caution">
    <text evidence="1">The sequence shown here is derived from an EMBL/GenBank/DDBJ whole genome shotgun (WGS) entry which is preliminary data.</text>
</comment>
<evidence type="ECO:0000313" key="1">
    <source>
        <dbReference type="EMBL" id="PJE77539.1"/>
    </source>
</evidence>
<name>A0A2H9T2X1_9ZZZZ</name>
<organism evidence="1">
    <name type="scientific">invertebrate metagenome</name>
    <dbReference type="NCBI Taxonomy" id="1711999"/>
    <lineage>
        <taxon>unclassified sequences</taxon>
        <taxon>metagenomes</taxon>
        <taxon>organismal metagenomes</taxon>
    </lineage>
</organism>
<proteinExistence type="predicted"/>
<sequence>MSNKRELFFAHIYRRLFTSTSTNKFTYRQPKPRGFGNLLDILNAGLIFRMHVCEKRHTMIVTKHLYPGALPLMLKNNNIYWQ</sequence>
<accession>A0A2H9T2X1</accession>
<reference evidence="1" key="1">
    <citation type="journal article" date="2017" name="Appl. Environ. Microbiol.">
        <title>Molecular characterization of an Endozoicomonas-like organism causing infection in king scallop Pecten maximus L.</title>
        <authorList>
            <person name="Cano I."/>
            <person name="van Aerle R."/>
            <person name="Ross S."/>
            <person name="Verner-Jeffreys D.W."/>
            <person name="Paley R.K."/>
            <person name="Rimmer G."/>
            <person name="Ryder D."/>
            <person name="Hooper P."/>
            <person name="Stone D."/>
            <person name="Feist S.W."/>
        </authorList>
    </citation>
    <scope>NUCLEOTIDE SEQUENCE</scope>
</reference>
<dbReference type="AlphaFoldDB" id="A0A2H9T2X1"/>
<dbReference type="EMBL" id="NSIT01000524">
    <property type="protein sequence ID" value="PJE77539.1"/>
    <property type="molecule type" value="Genomic_DNA"/>
</dbReference>